<dbReference type="EMBL" id="JAAFZH010000011">
    <property type="protein sequence ID" value="NDU97487.1"/>
    <property type="molecule type" value="Genomic_DNA"/>
</dbReference>
<keyword evidence="1" id="KW-0597">Phosphoprotein</keyword>
<dbReference type="InterPro" id="IPR052893">
    <property type="entry name" value="TCS_response_regulator"/>
</dbReference>
<dbReference type="Proteomes" id="UP000474175">
    <property type="component" value="Unassembled WGS sequence"/>
</dbReference>
<feature type="modified residue" description="4-aspartylphosphate" evidence="1">
    <location>
        <position position="60"/>
    </location>
</feature>
<dbReference type="RefSeq" id="WP_163952970.1">
    <property type="nucleotide sequence ID" value="NZ_JAAFZH010000011.1"/>
</dbReference>
<name>A0A6L9LD29_9BACT</name>
<protein>
    <submittedName>
        <fullName evidence="3">Response regulator</fullName>
    </submittedName>
</protein>
<accession>A0A6L9LD29</accession>
<dbReference type="PANTHER" id="PTHR44520:SF1">
    <property type="entry name" value="TWO-COMPONENT SYSTEM REGULATORY PROTEIN"/>
    <property type="match status" value="1"/>
</dbReference>
<evidence type="ECO:0000313" key="3">
    <source>
        <dbReference type="EMBL" id="NDU97487.1"/>
    </source>
</evidence>
<keyword evidence="4" id="KW-1185">Reference proteome</keyword>
<dbReference type="InterPro" id="IPR001789">
    <property type="entry name" value="Sig_transdc_resp-reg_receiver"/>
</dbReference>
<dbReference type="SUPFAM" id="SSF52172">
    <property type="entry name" value="CheY-like"/>
    <property type="match status" value="1"/>
</dbReference>
<dbReference type="PANTHER" id="PTHR44520">
    <property type="entry name" value="RESPONSE REGULATOR RCP1-RELATED"/>
    <property type="match status" value="1"/>
</dbReference>
<evidence type="ECO:0000313" key="4">
    <source>
        <dbReference type="Proteomes" id="UP000474175"/>
    </source>
</evidence>
<dbReference type="InterPro" id="IPR011006">
    <property type="entry name" value="CheY-like_superfamily"/>
</dbReference>
<evidence type="ECO:0000256" key="1">
    <source>
        <dbReference type="PROSITE-ProRule" id="PRU00169"/>
    </source>
</evidence>
<reference evidence="3 4" key="1">
    <citation type="submission" date="2020-02" db="EMBL/GenBank/DDBJ databases">
        <title>Draft genome sequence of two Spirosoma agri KCTC 52727 and Spirosoma terrae KCTC 52035.</title>
        <authorList>
            <person name="Rojas J."/>
            <person name="Ambika Manirajan B."/>
            <person name="Suarez C."/>
            <person name="Ratering S."/>
            <person name="Schnell S."/>
        </authorList>
    </citation>
    <scope>NUCLEOTIDE SEQUENCE [LARGE SCALE GENOMIC DNA]</scope>
    <source>
        <strain evidence="3 4">KCTC 52035</strain>
    </source>
</reference>
<proteinExistence type="predicted"/>
<dbReference type="Pfam" id="PF00072">
    <property type="entry name" value="Response_reg"/>
    <property type="match status" value="1"/>
</dbReference>
<dbReference type="SMART" id="SM00448">
    <property type="entry name" value="REC"/>
    <property type="match status" value="1"/>
</dbReference>
<evidence type="ECO:0000259" key="2">
    <source>
        <dbReference type="PROSITE" id="PS50110"/>
    </source>
</evidence>
<organism evidence="3 4">
    <name type="scientific">Spirosoma terrae</name>
    <dbReference type="NCBI Taxonomy" id="1968276"/>
    <lineage>
        <taxon>Bacteria</taxon>
        <taxon>Pseudomonadati</taxon>
        <taxon>Bacteroidota</taxon>
        <taxon>Cytophagia</taxon>
        <taxon>Cytophagales</taxon>
        <taxon>Cytophagaceae</taxon>
        <taxon>Spirosoma</taxon>
    </lineage>
</organism>
<feature type="domain" description="Response regulatory" evidence="2">
    <location>
        <begin position="6"/>
        <end position="128"/>
    </location>
</feature>
<sequence>MKPSFPILLVDDDTATLDVIQRAFSQCFPEANLMAVSSYKQAIAYINGLDGYGPKLILLDLELKTGPTGFDLLTLIRLHPLGKLIPVVILTSNDSDDDISHAYSLGANAYNLKPFGYAGWKEYVLNTRAYWFNSARVPKLYFDEADQISR</sequence>
<dbReference type="Gene3D" id="3.40.50.2300">
    <property type="match status" value="1"/>
</dbReference>
<gene>
    <name evidence="3" type="ORF">GK108_21570</name>
</gene>
<dbReference type="PROSITE" id="PS50110">
    <property type="entry name" value="RESPONSE_REGULATORY"/>
    <property type="match status" value="1"/>
</dbReference>
<dbReference type="GO" id="GO:0000160">
    <property type="term" value="P:phosphorelay signal transduction system"/>
    <property type="evidence" value="ECO:0007669"/>
    <property type="project" value="InterPro"/>
</dbReference>
<dbReference type="AlphaFoldDB" id="A0A6L9LD29"/>
<comment type="caution">
    <text evidence="3">The sequence shown here is derived from an EMBL/GenBank/DDBJ whole genome shotgun (WGS) entry which is preliminary data.</text>
</comment>